<dbReference type="Pfam" id="PF06742">
    <property type="entry name" value="DUF1214"/>
    <property type="match status" value="1"/>
</dbReference>
<feature type="domain" description="DUF1254" evidence="2">
    <location>
        <begin position="55"/>
        <end position="183"/>
    </location>
</feature>
<protein>
    <submittedName>
        <fullName evidence="3">Uncharacterized conserved protein</fullName>
    </submittedName>
</protein>
<organism evidence="3 4">
    <name type="scientific">Albimonas donghaensis</name>
    <dbReference type="NCBI Taxonomy" id="356660"/>
    <lineage>
        <taxon>Bacteria</taxon>
        <taxon>Pseudomonadati</taxon>
        <taxon>Pseudomonadota</taxon>
        <taxon>Alphaproteobacteria</taxon>
        <taxon>Rhodobacterales</taxon>
        <taxon>Paracoccaceae</taxon>
        <taxon>Albimonas</taxon>
    </lineage>
</organism>
<dbReference type="InterPro" id="IPR037049">
    <property type="entry name" value="DUF1214_C_sf"/>
</dbReference>
<dbReference type="OrthoDB" id="9777345at2"/>
<dbReference type="Gene3D" id="2.60.40.1610">
    <property type="entry name" value="Domain of unknown function DUF1254"/>
    <property type="match status" value="1"/>
</dbReference>
<feature type="domain" description="DUF1214" evidence="1">
    <location>
        <begin position="324"/>
        <end position="434"/>
    </location>
</feature>
<dbReference type="PANTHER" id="PTHR36509:SF2">
    <property type="entry name" value="BLL3101 PROTEIN"/>
    <property type="match status" value="1"/>
</dbReference>
<sequence length="457" mass="48911">MADGAQDPLSRLRDAADAACTYLTPLLAMETLRRRRMAAAAAQGAAAQGAAEGGMNRLLHARKLLNHRSRQITTPNADTLYTDAWIDLRQGPARIALPRHGDRYVSLALMDMWTNNFAVLGSRATGTEGGRFTLVGPDASAEGLEGPVIRAPTPIVWALARILAAGPEDMDAARAVQDGMALETAPSPENAAPDAGEGTRLSDWPEFLAQGARLLALHRPPAMDLGVLRRIAVLGLGPEAAADGPDAPFDPARFSSAEAAAIADGFARARARLMRAQGPRAWDGSEAQGAWQGPPAKLGDYGQDFFIRASVAVGGLGALPLEEATYFRATSVGGERLDGRRPMRWRIPGDRPLPVDGFWSLSLYAPTPEGEFFFVENPIGRHAIGDRTPGLVRDPDGGVTLHLAHDDPGDARRANWLPAPAGPYDLILRCYLPAKELLDGRRRPPEPEPIPTEETPK</sequence>
<dbReference type="STRING" id="356660.SAMN05444336_101218"/>
<name>A0A1H2R2S4_9RHOB</name>
<dbReference type="Pfam" id="PF06863">
    <property type="entry name" value="DUF1254"/>
    <property type="match status" value="1"/>
</dbReference>
<dbReference type="InterPro" id="IPR010621">
    <property type="entry name" value="DUF1214"/>
</dbReference>
<dbReference type="PANTHER" id="PTHR36509">
    <property type="entry name" value="BLL3101 PROTEIN"/>
    <property type="match status" value="1"/>
</dbReference>
<evidence type="ECO:0000313" key="3">
    <source>
        <dbReference type="EMBL" id="SDW13723.1"/>
    </source>
</evidence>
<keyword evidence="4" id="KW-1185">Reference proteome</keyword>
<accession>A0A1H2R2S4</accession>
<dbReference type="AlphaFoldDB" id="A0A1H2R2S4"/>
<dbReference type="InterPro" id="IPR037050">
    <property type="entry name" value="DUF1254_sf"/>
</dbReference>
<dbReference type="RefSeq" id="WP_092679293.1">
    <property type="nucleotide sequence ID" value="NZ_FNMZ01000001.1"/>
</dbReference>
<gene>
    <name evidence="3" type="ORF">SAMN05444336_101218</name>
</gene>
<evidence type="ECO:0000259" key="2">
    <source>
        <dbReference type="Pfam" id="PF06863"/>
    </source>
</evidence>
<dbReference type="EMBL" id="FNMZ01000001">
    <property type="protein sequence ID" value="SDW13723.1"/>
    <property type="molecule type" value="Genomic_DNA"/>
</dbReference>
<dbReference type="SUPFAM" id="SSF160935">
    <property type="entry name" value="VPA0735-like"/>
    <property type="match status" value="1"/>
</dbReference>
<dbReference type="InterPro" id="IPR010679">
    <property type="entry name" value="DUF1254"/>
</dbReference>
<evidence type="ECO:0000259" key="1">
    <source>
        <dbReference type="Pfam" id="PF06742"/>
    </source>
</evidence>
<reference evidence="3 4" key="1">
    <citation type="submission" date="2016-10" db="EMBL/GenBank/DDBJ databases">
        <authorList>
            <person name="de Groot N.N."/>
        </authorList>
    </citation>
    <scope>NUCLEOTIDE SEQUENCE [LARGE SCALE GENOMIC DNA]</scope>
    <source>
        <strain evidence="3 4">DSM 17890</strain>
    </source>
</reference>
<dbReference type="Gene3D" id="2.60.120.600">
    <property type="entry name" value="Domain of unknown function DUF1214, C-terminal domain"/>
    <property type="match status" value="1"/>
</dbReference>
<evidence type="ECO:0000313" key="4">
    <source>
        <dbReference type="Proteomes" id="UP000199118"/>
    </source>
</evidence>
<proteinExistence type="predicted"/>
<dbReference type="Proteomes" id="UP000199118">
    <property type="component" value="Unassembled WGS sequence"/>
</dbReference>